<sequence length="122" mass="12545">MPQCAGAPKKGYASCNALRVTSGTTAFQEERAARKGIAPQTVRPNAAADSSTGCGPSDLQSAYGLTSADPLHRGPHRRRPAKLHGARAVTTSTCADGCNGKASPPTALTVDCGHFVSQIRVV</sequence>
<reference evidence="2 3" key="1">
    <citation type="submission" date="2021-03" db="EMBL/GenBank/DDBJ databases">
        <title>Genomic Encyclopedia of Type Strains, Phase IV (KMG-IV): sequencing the most valuable type-strain genomes for metagenomic binning, comparative biology and taxonomic classification.</title>
        <authorList>
            <person name="Goeker M."/>
        </authorList>
    </citation>
    <scope>NUCLEOTIDE SEQUENCE [LARGE SCALE GENOMIC DNA]</scope>
    <source>
        <strain evidence="2 3">DSM 40499</strain>
    </source>
</reference>
<dbReference type="Proteomes" id="UP001519309">
    <property type="component" value="Unassembled WGS sequence"/>
</dbReference>
<protein>
    <submittedName>
        <fullName evidence="2">Uncharacterized protein</fullName>
    </submittedName>
</protein>
<dbReference type="EMBL" id="JAGGLP010000002">
    <property type="protein sequence ID" value="MBP2047835.1"/>
    <property type="molecule type" value="Genomic_DNA"/>
</dbReference>
<evidence type="ECO:0000313" key="3">
    <source>
        <dbReference type="Proteomes" id="UP001519309"/>
    </source>
</evidence>
<organism evidence="2 3">
    <name type="scientific">Streptomyces griseochromogenes</name>
    <dbReference type="NCBI Taxonomy" id="68214"/>
    <lineage>
        <taxon>Bacteria</taxon>
        <taxon>Bacillati</taxon>
        <taxon>Actinomycetota</taxon>
        <taxon>Actinomycetes</taxon>
        <taxon>Kitasatosporales</taxon>
        <taxon>Streptomycetaceae</taxon>
        <taxon>Streptomyces</taxon>
    </lineage>
</organism>
<evidence type="ECO:0000256" key="1">
    <source>
        <dbReference type="SAM" id="MobiDB-lite"/>
    </source>
</evidence>
<proteinExistence type="predicted"/>
<dbReference type="RefSeq" id="WP_372450316.1">
    <property type="nucleotide sequence ID" value="NZ_CP016279.1"/>
</dbReference>
<feature type="compositionally biased region" description="Polar residues" evidence="1">
    <location>
        <begin position="48"/>
        <end position="64"/>
    </location>
</feature>
<name>A0ABS4LKB1_9ACTN</name>
<keyword evidence="3" id="KW-1185">Reference proteome</keyword>
<feature type="region of interest" description="Disordered" evidence="1">
    <location>
        <begin position="32"/>
        <end position="86"/>
    </location>
</feature>
<evidence type="ECO:0000313" key="2">
    <source>
        <dbReference type="EMBL" id="MBP2047835.1"/>
    </source>
</evidence>
<feature type="compositionally biased region" description="Basic residues" evidence="1">
    <location>
        <begin position="73"/>
        <end position="85"/>
    </location>
</feature>
<comment type="caution">
    <text evidence="2">The sequence shown here is derived from an EMBL/GenBank/DDBJ whole genome shotgun (WGS) entry which is preliminary data.</text>
</comment>
<accession>A0ABS4LKB1</accession>
<gene>
    <name evidence="2" type="ORF">J2Z21_000759</name>
</gene>